<sequence length="50" mass="5849">MLLSSFSHAALARGLQTSNGQEESVIRASLWELFHKNHDRIQTKEKRNRR</sequence>
<protein>
    <submittedName>
        <fullName evidence="1">Uncharacterized protein</fullName>
    </submittedName>
</protein>
<accession>A0AAR2LHW2</accession>
<reference evidence="1" key="3">
    <citation type="submission" date="2025-09" db="UniProtKB">
        <authorList>
            <consortium name="Ensembl"/>
        </authorList>
    </citation>
    <scope>IDENTIFICATION</scope>
</reference>
<name>A0AAR2LHW2_PYGNA</name>
<keyword evidence="2" id="KW-1185">Reference proteome</keyword>
<proteinExistence type="predicted"/>
<reference evidence="1" key="2">
    <citation type="submission" date="2025-08" db="UniProtKB">
        <authorList>
            <consortium name="Ensembl"/>
        </authorList>
    </citation>
    <scope>IDENTIFICATION</scope>
</reference>
<organism evidence="1 2">
    <name type="scientific">Pygocentrus nattereri</name>
    <name type="common">Red-bellied piranha</name>
    <dbReference type="NCBI Taxonomy" id="42514"/>
    <lineage>
        <taxon>Eukaryota</taxon>
        <taxon>Metazoa</taxon>
        <taxon>Chordata</taxon>
        <taxon>Craniata</taxon>
        <taxon>Vertebrata</taxon>
        <taxon>Euteleostomi</taxon>
        <taxon>Actinopterygii</taxon>
        <taxon>Neopterygii</taxon>
        <taxon>Teleostei</taxon>
        <taxon>Ostariophysi</taxon>
        <taxon>Characiformes</taxon>
        <taxon>Characoidei</taxon>
        <taxon>Pygocentrus</taxon>
    </lineage>
</organism>
<dbReference type="Ensembl" id="ENSPNAT00000049075.1">
    <property type="protein sequence ID" value="ENSPNAP00000073961.1"/>
    <property type="gene ID" value="ENSPNAG00000033071.1"/>
</dbReference>
<dbReference type="AlphaFoldDB" id="A0AAR2LHW2"/>
<evidence type="ECO:0000313" key="1">
    <source>
        <dbReference type="Ensembl" id="ENSPNAP00000073961.1"/>
    </source>
</evidence>
<dbReference type="Proteomes" id="UP001501920">
    <property type="component" value="Chromosome 7"/>
</dbReference>
<reference evidence="1 2" key="1">
    <citation type="submission" date="2020-10" db="EMBL/GenBank/DDBJ databases">
        <title>Pygocentrus nattereri (red-bellied piranha) genome, fPygNat1, primary haplotype.</title>
        <authorList>
            <person name="Myers G."/>
            <person name="Meyer A."/>
            <person name="Karagic N."/>
            <person name="Pippel M."/>
            <person name="Winkler S."/>
            <person name="Tracey A."/>
            <person name="Wood J."/>
            <person name="Formenti G."/>
            <person name="Howe K."/>
            <person name="Fedrigo O."/>
            <person name="Jarvis E.D."/>
        </authorList>
    </citation>
    <scope>NUCLEOTIDE SEQUENCE [LARGE SCALE GENOMIC DNA]</scope>
</reference>
<evidence type="ECO:0000313" key="2">
    <source>
        <dbReference type="Proteomes" id="UP001501920"/>
    </source>
</evidence>